<sequence length="145" mass="15336">MDQRLSLITLGVADLARAQAFYEQGLGWARADVPGEGIAFYQLGGIALALYPWDALAEDAQQPPARGGFAGITFAHNCRSTDEVDVVLARAVAAGAKLVKPAQTVFWGGYSGYFADPDGHLWEVAFNPFFPLAADGALVLPQPAA</sequence>
<dbReference type="SUPFAM" id="SSF54593">
    <property type="entry name" value="Glyoxalase/Bleomycin resistance protein/Dihydroxybiphenyl dioxygenase"/>
    <property type="match status" value="1"/>
</dbReference>
<dbReference type="PANTHER" id="PTHR36503:SF1">
    <property type="entry name" value="BLR2520 PROTEIN"/>
    <property type="match status" value="1"/>
</dbReference>
<dbReference type="PROSITE" id="PS51819">
    <property type="entry name" value="VOC"/>
    <property type="match status" value="1"/>
</dbReference>
<dbReference type="InterPro" id="IPR029068">
    <property type="entry name" value="Glyas_Bleomycin-R_OHBP_Dase"/>
</dbReference>
<dbReference type="RefSeq" id="WP_126400370.1">
    <property type="nucleotide sequence ID" value="NZ_AP018907.1"/>
</dbReference>
<dbReference type="AlphaFoldDB" id="A0A348G1R4"/>
<feature type="domain" description="VOC" evidence="1">
    <location>
        <begin position="4"/>
        <end position="127"/>
    </location>
</feature>
<dbReference type="EMBL" id="AP018907">
    <property type="protein sequence ID" value="BBF93497.1"/>
    <property type="molecule type" value="Genomic_DNA"/>
</dbReference>
<dbReference type="InterPro" id="IPR004360">
    <property type="entry name" value="Glyas_Fos-R_dOase_dom"/>
</dbReference>
<gene>
    <name evidence="2" type="ORF">BLTE_21820</name>
</gene>
<evidence type="ECO:0000313" key="3">
    <source>
        <dbReference type="Proteomes" id="UP000266934"/>
    </source>
</evidence>
<proteinExistence type="predicted"/>
<protein>
    <recommendedName>
        <fullName evidence="1">VOC domain-containing protein</fullName>
    </recommendedName>
</protein>
<name>A0A348G1R4_9HYPH</name>
<dbReference type="InterPro" id="IPR037523">
    <property type="entry name" value="VOC_core"/>
</dbReference>
<evidence type="ECO:0000259" key="1">
    <source>
        <dbReference type="PROSITE" id="PS51819"/>
    </source>
</evidence>
<dbReference type="Proteomes" id="UP000266934">
    <property type="component" value="Chromosome"/>
</dbReference>
<dbReference type="OrthoDB" id="9798430at2"/>
<keyword evidence="3" id="KW-1185">Reference proteome</keyword>
<dbReference type="Pfam" id="PF00903">
    <property type="entry name" value="Glyoxalase"/>
    <property type="match status" value="1"/>
</dbReference>
<reference evidence="2 3" key="1">
    <citation type="submission" date="2018-08" db="EMBL/GenBank/DDBJ databases">
        <title>Complete genome sequencing of Blastochloris tepida GI.</title>
        <authorList>
            <person name="Tsukatani Y."/>
            <person name="Mori H."/>
        </authorList>
    </citation>
    <scope>NUCLEOTIDE SEQUENCE [LARGE SCALE GENOMIC DNA]</scope>
    <source>
        <strain evidence="2 3">GI</strain>
    </source>
</reference>
<dbReference type="Gene3D" id="3.10.180.10">
    <property type="entry name" value="2,3-Dihydroxybiphenyl 1,2-Dioxygenase, domain 1"/>
    <property type="match status" value="1"/>
</dbReference>
<evidence type="ECO:0000313" key="2">
    <source>
        <dbReference type="EMBL" id="BBF93497.1"/>
    </source>
</evidence>
<organism evidence="2 3">
    <name type="scientific">Blastochloris tepida</name>
    <dbReference type="NCBI Taxonomy" id="2233851"/>
    <lineage>
        <taxon>Bacteria</taxon>
        <taxon>Pseudomonadati</taxon>
        <taxon>Pseudomonadota</taxon>
        <taxon>Alphaproteobacteria</taxon>
        <taxon>Hyphomicrobiales</taxon>
        <taxon>Blastochloridaceae</taxon>
        <taxon>Blastochloris</taxon>
    </lineage>
</organism>
<dbReference type="CDD" id="cd07251">
    <property type="entry name" value="VOC_like"/>
    <property type="match status" value="1"/>
</dbReference>
<dbReference type="PANTHER" id="PTHR36503">
    <property type="entry name" value="BLR2520 PROTEIN"/>
    <property type="match status" value="1"/>
</dbReference>
<dbReference type="KEGG" id="blag:BLTE_21820"/>
<accession>A0A348G1R4</accession>